<feature type="transmembrane region" description="Helical" evidence="8">
    <location>
        <begin position="563"/>
        <end position="580"/>
    </location>
</feature>
<keyword evidence="5 8" id="KW-1133">Transmembrane helix</keyword>
<sequence length="757" mass="82206">MQQSGNAARENSHSPLQCSISREDCRFPPRSSVDPTPTDSSFSALSPEVPRPNMVAENPGFEMEEAEPETTDPRIRIPFDDDPPDEPDKRREKDPNQNEASRSDDLIYGLDETPPWHICFLLGMQHYMMMVGATMSIPVLLSSAMCVGESDPARAQLASTIVFTSGVVTALQCTFGVRLPIVQGGTISLVVPTLAVLNLPEWKCPAAEDLRNMTGGEREEVWRSRIREVQGGIIVASLFEVVLGYCGVIGSMMRLFSPLVVTAVTCLVGMALFDVAARYAAANWGISTLTMVLVILFSQYLRHARLPCPSYAKGKGFRIVRLQVFLLFPILLAMLVSWAACYVLTVANVLGPTDAARTDAKIAILEQAPWIRVPLPGQWGRPTVGVSTVMGLLAGIAASAIESIGDYYAAARLSGVPPPPIHAINRGLGTEGLGSVIAGLMGTGNGTTSYSVNIGALGLTKVASRRVIQVAALAMVCFGVFGKFGAAFVAIPEPVLGGVFCCLFSMIIAVGISNLQFVDLNSTRNLFVLGFSLFMGLVIPNWMNKNPGAIATGSVSLDQVLSVLLSTNMFIGGVVAFLLDNTVPGTEKERGLDAWQREPDPATAHLLSAYDFPFGMERIRRFDFSDSISYFFMEVDPLHPFQPDVQAVEPQVQGIPGMTHKDWARCREDDAQGLGKAAITNVALAGSNANQIDWRIGRARSWCSSASHLQQGLCTRRLLTKYVMPRWMEAIDRRRDITTDIRYRFQDSSSTAVAISK</sequence>
<dbReference type="InterPro" id="IPR006043">
    <property type="entry name" value="NCS2"/>
</dbReference>
<evidence type="ECO:0000256" key="7">
    <source>
        <dbReference type="SAM" id="MobiDB-lite"/>
    </source>
</evidence>
<protein>
    <submittedName>
        <fullName evidence="9">Uncharacterized protein</fullName>
    </submittedName>
</protein>
<feature type="transmembrane region" description="Helical" evidence="8">
    <location>
        <begin position="470"/>
        <end position="491"/>
    </location>
</feature>
<dbReference type="PROSITE" id="PS01116">
    <property type="entry name" value="XANTH_URACIL_PERMASE"/>
    <property type="match status" value="1"/>
</dbReference>
<feature type="transmembrane region" description="Helical" evidence="8">
    <location>
        <begin position="525"/>
        <end position="543"/>
    </location>
</feature>
<evidence type="ECO:0000256" key="2">
    <source>
        <dbReference type="ARBA" id="ARBA00008821"/>
    </source>
</evidence>
<evidence type="ECO:0000256" key="3">
    <source>
        <dbReference type="ARBA" id="ARBA00022448"/>
    </source>
</evidence>
<evidence type="ECO:0000256" key="8">
    <source>
        <dbReference type="SAM" id="Phobius"/>
    </source>
</evidence>
<name>A0A7R8XCF3_9CRUS</name>
<evidence type="ECO:0000313" key="10">
    <source>
        <dbReference type="Proteomes" id="UP000677054"/>
    </source>
</evidence>
<evidence type="ECO:0000256" key="5">
    <source>
        <dbReference type="ARBA" id="ARBA00022989"/>
    </source>
</evidence>
<feature type="transmembrane region" description="Helical" evidence="8">
    <location>
        <begin position="322"/>
        <end position="345"/>
    </location>
</feature>
<feature type="transmembrane region" description="Helical" evidence="8">
    <location>
        <begin position="229"/>
        <end position="248"/>
    </location>
</feature>
<dbReference type="GO" id="GO:0022857">
    <property type="term" value="F:transmembrane transporter activity"/>
    <property type="evidence" value="ECO:0007669"/>
    <property type="project" value="InterPro"/>
</dbReference>
<feature type="transmembrane region" description="Helical" evidence="8">
    <location>
        <begin position="384"/>
        <end position="404"/>
    </location>
</feature>
<feature type="transmembrane region" description="Helical" evidence="8">
    <location>
        <begin position="497"/>
        <end position="518"/>
    </location>
</feature>
<dbReference type="Proteomes" id="UP000677054">
    <property type="component" value="Unassembled WGS sequence"/>
</dbReference>
<comment type="similarity">
    <text evidence="2">Belongs to the nucleobase:cation symporter-2 (NCS2) (TC 2.A.40) family.</text>
</comment>
<dbReference type="OrthoDB" id="1641903at2759"/>
<gene>
    <name evidence="9" type="ORF">DSTB1V02_LOCUS4605</name>
</gene>
<reference evidence="9" key="1">
    <citation type="submission" date="2020-11" db="EMBL/GenBank/DDBJ databases">
        <authorList>
            <person name="Tran Van P."/>
        </authorList>
    </citation>
    <scope>NUCLEOTIDE SEQUENCE</scope>
</reference>
<organism evidence="9">
    <name type="scientific">Darwinula stevensoni</name>
    <dbReference type="NCBI Taxonomy" id="69355"/>
    <lineage>
        <taxon>Eukaryota</taxon>
        <taxon>Metazoa</taxon>
        <taxon>Ecdysozoa</taxon>
        <taxon>Arthropoda</taxon>
        <taxon>Crustacea</taxon>
        <taxon>Oligostraca</taxon>
        <taxon>Ostracoda</taxon>
        <taxon>Podocopa</taxon>
        <taxon>Podocopida</taxon>
        <taxon>Darwinulocopina</taxon>
        <taxon>Darwinuloidea</taxon>
        <taxon>Darwinulidae</taxon>
        <taxon>Darwinula</taxon>
    </lineage>
</organism>
<evidence type="ECO:0000256" key="6">
    <source>
        <dbReference type="ARBA" id="ARBA00023136"/>
    </source>
</evidence>
<accession>A0A7R8XCF3</accession>
<feature type="region of interest" description="Disordered" evidence="7">
    <location>
        <begin position="1"/>
        <end position="107"/>
    </location>
</feature>
<feature type="compositionally biased region" description="Polar residues" evidence="7">
    <location>
        <begin position="33"/>
        <end position="44"/>
    </location>
</feature>
<proteinExistence type="inferred from homology"/>
<dbReference type="InterPro" id="IPR006042">
    <property type="entry name" value="Xan_ur_permease"/>
</dbReference>
<dbReference type="PANTHER" id="PTHR11119">
    <property type="entry name" value="XANTHINE-URACIL / VITAMIN C PERMEASE FAMILY MEMBER"/>
    <property type="match status" value="1"/>
</dbReference>
<dbReference type="AlphaFoldDB" id="A0A7R8XCF3"/>
<comment type="subcellular location">
    <subcellularLocation>
        <location evidence="1">Membrane</location>
        <topology evidence="1">Multi-pass membrane protein</topology>
    </subcellularLocation>
</comment>
<dbReference type="EMBL" id="CAJPEV010000696">
    <property type="protein sequence ID" value="CAG0887692.1"/>
    <property type="molecule type" value="Genomic_DNA"/>
</dbReference>
<dbReference type="GO" id="GO:0005886">
    <property type="term" value="C:plasma membrane"/>
    <property type="evidence" value="ECO:0007669"/>
    <property type="project" value="UniProtKB-ARBA"/>
</dbReference>
<feature type="compositionally biased region" description="Basic and acidic residues" evidence="7">
    <location>
        <begin position="86"/>
        <end position="105"/>
    </location>
</feature>
<keyword evidence="3" id="KW-0813">Transport</keyword>
<evidence type="ECO:0000313" key="9">
    <source>
        <dbReference type="EMBL" id="CAD7244718.1"/>
    </source>
</evidence>
<keyword evidence="4 8" id="KW-0812">Transmembrane</keyword>
<keyword evidence="10" id="KW-1185">Reference proteome</keyword>
<dbReference type="Pfam" id="PF00860">
    <property type="entry name" value="Xan_ur_permease"/>
    <property type="match status" value="1"/>
</dbReference>
<dbReference type="EMBL" id="LR900213">
    <property type="protein sequence ID" value="CAD7244718.1"/>
    <property type="molecule type" value="Genomic_DNA"/>
</dbReference>
<evidence type="ECO:0000256" key="4">
    <source>
        <dbReference type="ARBA" id="ARBA00022692"/>
    </source>
</evidence>
<keyword evidence="6 8" id="KW-0472">Membrane</keyword>
<evidence type="ECO:0000256" key="1">
    <source>
        <dbReference type="ARBA" id="ARBA00004141"/>
    </source>
</evidence>
<feature type="transmembrane region" description="Helical" evidence="8">
    <location>
        <begin position="279"/>
        <end position="301"/>
    </location>
</feature>